<dbReference type="Gene3D" id="3.40.50.720">
    <property type="entry name" value="NAD(P)-binding Rossmann-like Domain"/>
    <property type="match status" value="1"/>
</dbReference>
<keyword evidence="4" id="KW-1185">Reference proteome</keyword>
<organism evidence="3 4">
    <name type="scientific">Halioxenophilus aromaticivorans</name>
    <dbReference type="NCBI Taxonomy" id="1306992"/>
    <lineage>
        <taxon>Bacteria</taxon>
        <taxon>Pseudomonadati</taxon>
        <taxon>Pseudomonadota</taxon>
        <taxon>Gammaproteobacteria</taxon>
        <taxon>Alteromonadales</taxon>
        <taxon>Alteromonadaceae</taxon>
        <taxon>Halioxenophilus</taxon>
    </lineage>
</organism>
<gene>
    <name evidence="3" type="ORF">GCM10025791_21260</name>
</gene>
<accession>A0AAV3U2F5</accession>
<dbReference type="FunFam" id="3.40.50.720:FF:000084">
    <property type="entry name" value="Short-chain dehydrogenase reductase"/>
    <property type="match status" value="1"/>
</dbReference>
<dbReference type="CDD" id="cd05233">
    <property type="entry name" value="SDR_c"/>
    <property type="match status" value="1"/>
</dbReference>
<dbReference type="PANTHER" id="PTHR24321">
    <property type="entry name" value="DEHYDROGENASES, SHORT CHAIN"/>
    <property type="match status" value="1"/>
</dbReference>
<dbReference type="RefSeq" id="WP_345421395.1">
    <property type="nucleotide sequence ID" value="NZ_AP031496.1"/>
</dbReference>
<proteinExistence type="inferred from homology"/>
<dbReference type="NCBIfam" id="NF005559">
    <property type="entry name" value="PRK07231.1"/>
    <property type="match status" value="1"/>
</dbReference>
<dbReference type="InterPro" id="IPR002347">
    <property type="entry name" value="SDR_fam"/>
</dbReference>
<evidence type="ECO:0000256" key="1">
    <source>
        <dbReference type="ARBA" id="ARBA00006484"/>
    </source>
</evidence>
<dbReference type="Proteomes" id="UP001409585">
    <property type="component" value="Unassembled WGS sequence"/>
</dbReference>
<dbReference type="EMBL" id="BAABLX010000016">
    <property type="protein sequence ID" value="GAA4942496.1"/>
    <property type="molecule type" value="Genomic_DNA"/>
</dbReference>
<evidence type="ECO:0000313" key="4">
    <source>
        <dbReference type="Proteomes" id="UP001409585"/>
    </source>
</evidence>
<dbReference type="GO" id="GO:0016491">
    <property type="term" value="F:oxidoreductase activity"/>
    <property type="evidence" value="ECO:0007669"/>
    <property type="project" value="UniProtKB-KW"/>
</dbReference>
<dbReference type="PANTHER" id="PTHR24321:SF8">
    <property type="entry name" value="ESTRADIOL 17-BETA-DEHYDROGENASE 8-RELATED"/>
    <property type="match status" value="1"/>
</dbReference>
<dbReference type="Pfam" id="PF13561">
    <property type="entry name" value="adh_short_C2"/>
    <property type="match status" value="1"/>
</dbReference>
<dbReference type="InterPro" id="IPR036291">
    <property type="entry name" value="NAD(P)-bd_dom_sf"/>
</dbReference>
<dbReference type="PRINTS" id="PR00081">
    <property type="entry name" value="GDHRDH"/>
</dbReference>
<keyword evidence="2" id="KW-0560">Oxidoreductase</keyword>
<comment type="caution">
    <text evidence="3">The sequence shown here is derived from an EMBL/GenBank/DDBJ whole genome shotgun (WGS) entry which is preliminary data.</text>
</comment>
<evidence type="ECO:0000313" key="3">
    <source>
        <dbReference type="EMBL" id="GAA4942496.1"/>
    </source>
</evidence>
<protein>
    <submittedName>
        <fullName evidence="3">Glucose 1-dehydrogenase</fullName>
    </submittedName>
</protein>
<dbReference type="PRINTS" id="PR00080">
    <property type="entry name" value="SDRFAMILY"/>
</dbReference>
<dbReference type="PROSITE" id="PS00061">
    <property type="entry name" value="ADH_SHORT"/>
    <property type="match status" value="1"/>
</dbReference>
<dbReference type="SUPFAM" id="SSF51735">
    <property type="entry name" value="NAD(P)-binding Rossmann-fold domains"/>
    <property type="match status" value="1"/>
</dbReference>
<reference evidence="4" key="1">
    <citation type="journal article" date="2019" name="Int. J. Syst. Evol. Microbiol.">
        <title>The Global Catalogue of Microorganisms (GCM) 10K type strain sequencing project: providing services to taxonomists for standard genome sequencing and annotation.</title>
        <authorList>
            <consortium name="The Broad Institute Genomics Platform"/>
            <consortium name="The Broad Institute Genome Sequencing Center for Infectious Disease"/>
            <person name="Wu L."/>
            <person name="Ma J."/>
        </authorList>
    </citation>
    <scope>NUCLEOTIDE SEQUENCE [LARGE SCALE GENOMIC DNA]</scope>
    <source>
        <strain evidence="4">JCM 19134</strain>
    </source>
</reference>
<comment type="similarity">
    <text evidence="1">Belongs to the short-chain dehydrogenases/reductases (SDR) family.</text>
</comment>
<sequence>MENLFVDKVVLITGAASGFGALLAKSLAQRGCKLVLGDLNLDGCQTVAQTLADQGTQVVYQHCDVTDESACEDLVKLAVDSFGRLDMACNNAGMSTAIRPLIEMTEKDFDLNFAVNTKGVFFGMKYQIQQMLTQGSGIILNVASMAGLGAAPKLAPYCAAKHAVVGLTKTAAVEYGRKNIRCNAICPYFSPTPLIADTPFEDDDSPFAQASPMKRLGQPQEIVNTMVSLLSPENSYLNGQTLAVDGGILAM</sequence>
<evidence type="ECO:0000256" key="2">
    <source>
        <dbReference type="ARBA" id="ARBA00023002"/>
    </source>
</evidence>
<name>A0AAV3U2F5_9ALTE</name>
<dbReference type="InterPro" id="IPR020904">
    <property type="entry name" value="Sc_DH/Rdtase_CS"/>
</dbReference>
<dbReference type="AlphaFoldDB" id="A0AAV3U2F5"/>